<evidence type="ECO:0000256" key="1">
    <source>
        <dbReference type="SAM" id="SignalP"/>
    </source>
</evidence>
<reference evidence="2" key="2">
    <citation type="journal article" date="2023" name="Proc. Natl. Acad. Sci. U.S.A.">
        <title>A global phylogenomic analysis of the shiitake genus Lentinula.</title>
        <authorList>
            <person name="Sierra-Patev S."/>
            <person name="Min B."/>
            <person name="Naranjo-Ortiz M."/>
            <person name="Looney B."/>
            <person name="Konkel Z."/>
            <person name="Slot J.C."/>
            <person name="Sakamoto Y."/>
            <person name="Steenwyk J.L."/>
            <person name="Rokas A."/>
            <person name="Carro J."/>
            <person name="Camarero S."/>
            <person name="Ferreira P."/>
            <person name="Molpeceres G."/>
            <person name="Ruiz-Duenas F.J."/>
            <person name="Serrano A."/>
            <person name="Henrissat B."/>
            <person name="Drula E."/>
            <person name="Hughes K.W."/>
            <person name="Mata J.L."/>
            <person name="Ishikawa N.K."/>
            <person name="Vargas-Isla R."/>
            <person name="Ushijima S."/>
            <person name="Smith C.A."/>
            <person name="Donoghue J."/>
            <person name="Ahrendt S."/>
            <person name="Andreopoulos W."/>
            <person name="He G."/>
            <person name="LaButti K."/>
            <person name="Lipzen A."/>
            <person name="Ng V."/>
            <person name="Riley R."/>
            <person name="Sandor L."/>
            <person name="Barry K."/>
            <person name="Martinez A.T."/>
            <person name="Xiao Y."/>
            <person name="Gibbons J.G."/>
            <person name="Terashima K."/>
            <person name="Grigoriev I.V."/>
            <person name="Hibbett D."/>
        </authorList>
    </citation>
    <scope>NUCLEOTIDE SEQUENCE</scope>
    <source>
        <strain evidence="2">Sp2 HRB7682 ss15</strain>
    </source>
</reference>
<reference evidence="2" key="1">
    <citation type="submission" date="2022-08" db="EMBL/GenBank/DDBJ databases">
        <authorList>
            <consortium name="DOE Joint Genome Institute"/>
            <person name="Min B."/>
            <person name="Riley R."/>
            <person name="Sierra-Patev S."/>
            <person name="Naranjo-Ortiz M."/>
            <person name="Looney B."/>
            <person name="Konkel Z."/>
            <person name="Slot J.C."/>
            <person name="Sakamoto Y."/>
            <person name="Steenwyk J.L."/>
            <person name="Rokas A."/>
            <person name="Carro J."/>
            <person name="Camarero S."/>
            <person name="Ferreira P."/>
            <person name="Molpeceres G."/>
            <person name="Ruiz-Duenas F.J."/>
            <person name="Serrano A."/>
            <person name="Henrissat B."/>
            <person name="Drula E."/>
            <person name="Hughes K.W."/>
            <person name="Mata J.L."/>
            <person name="Ishikawa N.K."/>
            <person name="Vargas-Isla R."/>
            <person name="Ushijima S."/>
            <person name="Smith C.A."/>
            <person name="Ahrendt S."/>
            <person name="Andreopoulos W."/>
            <person name="He G."/>
            <person name="Labutti K."/>
            <person name="Lipzen A."/>
            <person name="Ng V."/>
            <person name="Sandor L."/>
            <person name="Barry K."/>
            <person name="Martinez A.T."/>
            <person name="Xiao Y."/>
            <person name="Gibbons J.G."/>
            <person name="Terashima K."/>
            <person name="Hibbett D.S."/>
            <person name="Grigoriev I.V."/>
        </authorList>
    </citation>
    <scope>NUCLEOTIDE SEQUENCE</scope>
    <source>
        <strain evidence="2">Sp2 HRB7682 ss15</strain>
    </source>
</reference>
<keyword evidence="1" id="KW-0732">Signal</keyword>
<proteinExistence type="predicted"/>
<dbReference type="AlphaFoldDB" id="A0A9W9DWI2"/>
<evidence type="ECO:0000313" key="3">
    <source>
        <dbReference type="Proteomes" id="UP001150238"/>
    </source>
</evidence>
<feature type="chain" id="PRO_5040848552" evidence="1">
    <location>
        <begin position="28"/>
        <end position="303"/>
    </location>
</feature>
<comment type="caution">
    <text evidence="2">The sequence shown here is derived from an EMBL/GenBank/DDBJ whole genome shotgun (WGS) entry which is preliminary data.</text>
</comment>
<protein>
    <submittedName>
        <fullName evidence="2">Uncharacterized protein</fullName>
    </submittedName>
</protein>
<accession>A0A9W9DWI2</accession>
<dbReference type="Proteomes" id="UP001150238">
    <property type="component" value="Unassembled WGS sequence"/>
</dbReference>
<feature type="signal peptide" evidence="1">
    <location>
        <begin position="1"/>
        <end position="27"/>
    </location>
</feature>
<gene>
    <name evidence="2" type="ORF">C8J55DRAFT_299332</name>
</gene>
<name>A0A9W9DWI2_9AGAR</name>
<sequence>MQLVQAHLQHLLLLFITLLGLVLHAKAGQGFTNGLSIIDAPSSGSPGHAGSVLPIAIDISGDGQLSSDASNPNSTASTHFSLLEIYLVSSETGLNITVSNGTGLLAQESGSTVKHVNWPVPTCVTAGNYNLTFYETASINGQPHFTITPISIPIENANPSGSSCSQTTSVTINPLQTQPQPQDSLTQSPFPGGISSSGSGFVTITITGPLPYPMPTTVTVTPSATPTTVVVVSMTTETVTTTGPSGFITKTLTETAWSSNVAVTAAANDSGFLPVNAGTCTRMKVGLNLVSFFVTFWTLLTCF</sequence>
<dbReference type="EMBL" id="JANVFS010000007">
    <property type="protein sequence ID" value="KAJ4489413.1"/>
    <property type="molecule type" value="Genomic_DNA"/>
</dbReference>
<organism evidence="2 3">
    <name type="scientific">Lentinula lateritia</name>
    <dbReference type="NCBI Taxonomy" id="40482"/>
    <lineage>
        <taxon>Eukaryota</taxon>
        <taxon>Fungi</taxon>
        <taxon>Dikarya</taxon>
        <taxon>Basidiomycota</taxon>
        <taxon>Agaricomycotina</taxon>
        <taxon>Agaricomycetes</taxon>
        <taxon>Agaricomycetidae</taxon>
        <taxon>Agaricales</taxon>
        <taxon>Marasmiineae</taxon>
        <taxon>Omphalotaceae</taxon>
        <taxon>Lentinula</taxon>
    </lineage>
</organism>
<evidence type="ECO:0000313" key="2">
    <source>
        <dbReference type="EMBL" id="KAJ4489413.1"/>
    </source>
</evidence>